<dbReference type="EMBL" id="GGEC01078512">
    <property type="protein sequence ID" value="MBX58996.1"/>
    <property type="molecule type" value="Transcribed_RNA"/>
</dbReference>
<accession>A0A2P2PW89</accession>
<evidence type="ECO:0000313" key="1">
    <source>
        <dbReference type="EMBL" id="MBX58996.1"/>
    </source>
</evidence>
<organism evidence="1">
    <name type="scientific">Rhizophora mucronata</name>
    <name type="common">Asiatic mangrove</name>
    <dbReference type="NCBI Taxonomy" id="61149"/>
    <lineage>
        <taxon>Eukaryota</taxon>
        <taxon>Viridiplantae</taxon>
        <taxon>Streptophyta</taxon>
        <taxon>Embryophyta</taxon>
        <taxon>Tracheophyta</taxon>
        <taxon>Spermatophyta</taxon>
        <taxon>Magnoliopsida</taxon>
        <taxon>eudicotyledons</taxon>
        <taxon>Gunneridae</taxon>
        <taxon>Pentapetalae</taxon>
        <taxon>rosids</taxon>
        <taxon>fabids</taxon>
        <taxon>Malpighiales</taxon>
        <taxon>Rhizophoraceae</taxon>
        <taxon>Rhizophora</taxon>
    </lineage>
</organism>
<reference evidence="1" key="1">
    <citation type="submission" date="2018-02" db="EMBL/GenBank/DDBJ databases">
        <title>Rhizophora mucronata_Transcriptome.</title>
        <authorList>
            <person name="Meera S.P."/>
            <person name="Sreeshan A."/>
            <person name="Augustine A."/>
        </authorList>
    </citation>
    <scope>NUCLEOTIDE SEQUENCE</scope>
    <source>
        <tissue evidence="1">Leaf</tissue>
    </source>
</reference>
<protein>
    <submittedName>
        <fullName evidence="1">Uncharacterized protein</fullName>
    </submittedName>
</protein>
<proteinExistence type="predicted"/>
<dbReference type="AlphaFoldDB" id="A0A2P2PW89"/>
<name>A0A2P2PW89_RHIMU</name>
<sequence>MCKISYKIYVPNAALMLLYSQLLLVNMMELHSQ</sequence>